<keyword evidence="1" id="KW-0175">Coiled coil</keyword>
<comment type="caution">
    <text evidence="2">The sequence shown here is derived from an EMBL/GenBank/DDBJ whole genome shotgun (WGS) entry which is preliminary data.</text>
</comment>
<dbReference type="AlphaFoldDB" id="A0A0G0N1Z7"/>
<sequence length="410" mass="47468">MAKNFLVVSPSFVEEMKETKAKIDRMAVFAEIFLILDDKYEINLPQAEILIILEKKGFNYSISVIRNFLKIIRETREFLFDKSENKIADFVNYFNETATRSGYTRFVNIGISCFIADKITSWEQVEKLMSGKNDEVVDIPSFEIKPDVEKNLAEECVDRVSDLFKSLIDEYDLLKNENDSMHKSISFYENGFKKLQSEHCECLDELKDLKSVEEINIGLIEEMEKFKLEIAGLKKEKSQDNKTIEFLKETKQQLDSEITRLKQEIEELKKTDIQKVYSMITNLTEKGLERGGQAKIIGNGKEKFQNSDLLPKKYIPEGNDIVYSKLFIAQFNDLDRTVAKNISKTIRLISENGLNVISASNKKVIQKCVTGVPDKSIQVTIKKYRTMCRVFAHVLYFYDVFHRKNSPYAS</sequence>
<proteinExistence type="predicted"/>
<gene>
    <name evidence="2" type="ORF">US91_C0001G0063</name>
</gene>
<protein>
    <submittedName>
        <fullName evidence="2">Uncharacterized protein</fullName>
    </submittedName>
</protein>
<evidence type="ECO:0000256" key="1">
    <source>
        <dbReference type="SAM" id="Coils"/>
    </source>
</evidence>
<dbReference type="Proteomes" id="UP000034022">
    <property type="component" value="Unassembled WGS sequence"/>
</dbReference>
<dbReference type="EMBL" id="LBUU01000001">
    <property type="protein sequence ID" value="KKQ71136.1"/>
    <property type="molecule type" value="Genomic_DNA"/>
</dbReference>
<evidence type="ECO:0000313" key="2">
    <source>
        <dbReference type="EMBL" id="KKQ71136.1"/>
    </source>
</evidence>
<reference evidence="2 3" key="1">
    <citation type="journal article" date="2015" name="Nature">
        <title>rRNA introns, odd ribosomes, and small enigmatic genomes across a large radiation of phyla.</title>
        <authorList>
            <person name="Brown C.T."/>
            <person name="Hug L.A."/>
            <person name="Thomas B.C."/>
            <person name="Sharon I."/>
            <person name="Castelle C.J."/>
            <person name="Singh A."/>
            <person name="Wilkins M.J."/>
            <person name="Williams K.H."/>
            <person name="Banfield J.F."/>
        </authorList>
    </citation>
    <scope>NUCLEOTIDE SEQUENCE [LARGE SCALE GENOMIC DNA]</scope>
</reference>
<feature type="coiled-coil region" evidence="1">
    <location>
        <begin position="216"/>
        <end position="271"/>
    </location>
</feature>
<organism evidence="2 3">
    <name type="scientific">Candidatus Falkowbacteria bacterium GW2011_GWE1_38_31</name>
    <dbReference type="NCBI Taxonomy" id="1618638"/>
    <lineage>
        <taxon>Bacteria</taxon>
        <taxon>Candidatus Falkowiibacteriota</taxon>
    </lineage>
</organism>
<evidence type="ECO:0000313" key="3">
    <source>
        <dbReference type="Proteomes" id="UP000034022"/>
    </source>
</evidence>
<name>A0A0G0N1Z7_9BACT</name>
<accession>A0A0G0N1Z7</accession>